<dbReference type="AlphaFoldDB" id="K1ULK7"/>
<feature type="transmembrane region" description="Helical" evidence="1">
    <location>
        <begin position="42"/>
        <end position="61"/>
    </location>
</feature>
<protein>
    <recommendedName>
        <fullName evidence="3">Sugar (Glycoside-Pentoside-Hexuronide) transporter</fullName>
    </recommendedName>
</protein>
<dbReference type="SUPFAM" id="SSF103473">
    <property type="entry name" value="MFS general substrate transporter"/>
    <property type="match status" value="1"/>
</dbReference>
<evidence type="ECO:0000256" key="1">
    <source>
        <dbReference type="SAM" id="Phobius"/>
    </source>
</evidence>
<keyword evidence="1" id="KW-1133">Transmembrane helix</keyword>
<dbReference type="GO" id="GO:0015293">
    <property type="term" value="F:symporter activity"/>
    <property type="evidence" value="ECO:0007669"/>
    <property type="project" value="InterPro"/>
</dbReference>
<keyword evidence="1" id="KW-0472">Membrane</keyword>
<dbReference type="EMBL" id="AJWZ01001911">
    <property type="protein sequence ID" value="EKC72416.1"/>
    <property type="molecule type" value="Genomic_DNA"/>
</dbReference>
<feature type="non-terminal residue" evidence="2">
    <location>
        <position position="351"/>
    </location>
</feature>
<name>K1ULK7_9ZZZZ</name>
<evidence type="ECO:0008006" key="3">
    <source>
        <dbReference type="Google" id="ProtNLM"/>
    </source>
</evidence>
<dbReference type="PANTHER" id="PTHR11328:SF24">
    <property type="entry name" value="MAJOR FACILITATOR SUPERFAMILY (MFS) PROFILE DOMAIN-CONTAINING PROTEIN"/>
    <property type="match status" value="1"/>
</dbReference>
<feature type="transmembrane region" description="Helical" evidence="1">
    <location>
        <begin position="180"/>
        <end position="200"/>
    </location>
</feature>
<comment type="caution">
    <text evidence="2">The sequence shown here is derived from an EMBL/GenBank/DDBJ whole genome shotgun (WGS) entry which is preliminary data.</text>
</comment>
<dbReference type="InterPro" id="IPR036259">
    <property type="entry name" value="MFS_trans_sf"/>
</dbReference>
<proteinExistence type="predicted"/>
<dbReference type="PANTHER" id="PTHR11328">
    <property type="entry name" value="MAJOR FACILITATOR SUPERFAMILY DOMAIN-CONTAINING PROTEIN"/>
    <property type="match status" value="1"/>
</dbReference>
<dbReference type="Pfam" id="PF13347">
    <property type="entry name" value="MFS_2"/>
    <property type="match status" value="2"/>
</dbReference>
<dbReference type="InterPro" id="IPR039672">
    <property type="entry name" value="MFS_2"/>
</dbReference>
<gene>
    <name evidence="2" type="ORF">OBE_02899</name>
</gene>
<reference evidence="2" key="1">
    <citation type="journal article" date="2013" name="Environ. Microbiol.">
        <title>Microbiota from the distal guts of lean and obese adolescents exhibit partial functional redundancy besides clear differences in community structure.</title>
        <authorList>
            <person name="Ferrer M."/>
            <person name="Ruiz A."/>
            <person name="Lanza F."/>
            <person name="Haange S.B."/>
            <person name="Oberbach A."/>
            <person name="Till H."/>
            <person name="Bargiela R."/>
            <person name="Campoy C."/>
            <person name="Segura M.T."/>
            <person name="Richter M."/>
            <person name="von Bergen M."/>
            <person name="Seifert J."/>
            <person name="Suarez A."/>
        </authorList>
    </citation>
    <scope>NUCLEOTIDE SEQUENCE</scope>
</reference>
<accession>K1ULK7</accession>
<feature type="transmembrane region" description="Helical" evidence="1">
    <location>
        <begin position="253"/>
        <end position="275"/>
    </location>
</feature>
<sequence>NEKERTQFISNGRLGSTFGGILPALLIPILRQSSLGLRGGYLFGAILFGVMGALLSSLAFFTTKERIEPSTTTPTFKETVHVVGQNKLLLLVIAAAILGSTMVIANISADYIANYLIIQGYTDFDVLASTNDVVAAYKAGGFWIPRGTILTTLTVAIGAGMVPAMVVFPMLRKKFDLKQIYIGSSIFGVIAHCVCYFLFMNDPGHINIYILWVCLFLMGFPLGIYNVITYAFIADSVDYMQWKTGKRSEGVCFAFQTFLSKVTAGIAGVVTGWVLEIGKYQKPIDGNLDINGKQILAQQTPFTQKWLLIMVTLLPALGFLLTMIPMFFNDYTGKKKEKIQKELEEIRKKEH</sequence>
<feature type="non-terminal residue" evidence="2">
    <location>
        <position position="1"/>
    </location>
</feature>
<dbReference type="GO" id="GO:0008643">
    <property type="term" value="P:carbohydrate transport"/>
    <property type="evidence" value="ECO:0007669"/>
    <property type="project" value="InterPro"/>
</dbReference>
<feature type="transmembrane region" description="Helical" evidence="1">
    <location>
        <begin position="12"/>
        <end position="30"/>
    </location>
</feature>
<feature type="transmembrane region" description="Helical" evidence="1">
    <location>
        <begin position="149"/>
        <end position="168"/>
    </location>
</feature>
<dbReference type="Gene3D" id="1.20.1250.20">
    <property type="entry name" value="MFS general substrate transporter like domains"/>
    <property type="match status" value="1"/>
</dbReference>
<feature type="transmembrane region" description="Helical" evidence="1">
    <location>
        <begin position="88"/>
        <end position="107"/>
    </location>
</feature>
<organism evidence="2">
    <name type="scientific">human gut metagenome</name>
    <dbReference type="NCBI Taxonomy" id="408170"/>
    <lineage>
        <taxon>unclassified sequences</taxon>
        <taxon>metagenomes</taxon>
        <taxon>organismal metagenomes</taxon>
    </lineage>
</organism>
<evidence type="ECO:0000313" key="2">
    <source>
        <dbReference type="EMBL" id="EKC72416.1"/>
    </source>
</evidence>
<dbReference type="GO" id="GO:0005886">
    <property type="term" value="C:plasma membrane"/>
    <property type="evidence" value="ECO:0007669"/>
    <property type="project" value="TreeGrafter"/>
</dbReference>
<feature type="transmembrane region" description="Helical" evidence="1">
    <location>
        <begin position="306"/>
        <end position="328"/>
    </location>
</feature>
<keyword evidence="1" id="KW-0812">Transmembrane</keyword>
<feature type="transmembrane region" description="Helical" evidence="1">
    <location>
        <begin position="206"/>
        <end position="233"/>
    </location>
</feature>